<dbReference type="InterPro" id="IPR003200">
    <property type="entry name" value="Nict_dMeBzImd_PRibTrfase"/>
</dbReference>
<dbReference type="InterPro" id="IPR036087">
    <property type="entry name" value="Nict_dMeBzImd_PRibTrfase_sf"/>
</dbReference>
<dbReference type="EC" id="2.4.2.21" evidence="3 10"/>
<comment type="similarity">
    <text evidence="2 10">Belongs to the CobT family.</text>
</comment>
<dbReference type="InterPro" id="IPR017846">
    <property type="entry name" value="Nict_dMeBzImd_PRibTrfase_bact"/>
</dbReference>
<dbReference type="NCBIfam" id="NF000996">
    <property type="entry name" value="PRK00105.1"/>
    <property type="match status" value="1"/>
</dbReference>
<name>A0A255YWD3_9PROT</name>
<evidence type="ECO:0000256" key="2">
    <source>
        <dbReference type="ARBA" id="ARBA00007110"/>
    </source>
</evidence>
<evidence type="ECO:0000256" key="10">
    <source>
        <dbReference type="HAMAP-Rule" id="MF_00230"/>
    </source>
</evidence>
<dbReference type="GO" id="GO:0008939">
    <property type="term" value="F:nicotinate-nucleotide-dimethylbenzimidazole phosphoribosyltransferase activity"/>
    <property type="evidence" value="ECO:0007669"/>
    <property type="project" value="UniProtKB-UniRule"/>
</dbReference>
<protein>
    <recommendedName>
        <fullName evidence="4 10">Nicotinate-nucleotide--dimethylbenzimidazole phosphoribosyltransferase</fullName>
        <shortName evidence="10">NN:DBI PRT</shortName>
        <ecNumber evidence="3 10">2.4.2.21</ecNumber>
    </recommendedName>
    <alternativeName>
        <fullName evidence="8 10">N(1)-alpha-phosphoribosyltransferase</fullName>
    </alternativeName>
</protein>
<reference evidence="11 12" key="1">
    <citation type="submission" date="2017-07" db="EMBL/GenBank/DDBJ databases">
        <title>Niveispirillum cyanobacteriorum sp. nov., isolated from cyanobacterial aggregates in a eutrophic lake.</title>
        <authorList>
            <person name="Cai H."/>
        </authorList>
    </citation>
    <scope>NUCLEOTIDE SEQUENCE [LARGE SCALE GENOMIC DNA]</scope>
    <source>
        <strain evidence="12">TH1-14</strain>
    </source>
</reference>
<dbReference type="Pfam" id="PF02277">
    <property type="entry name" value="DBI_PRT"/>
    <property type="match status" value="1"/>
</dbReference>
<comment type="pathway">
    <text evidence="1 10">Nucleoside biosynthesis; alpha-ribazole biosynthesis; alpha-ribazole from 5,6-dimethylbenzimidazole: step 1/2.</text>
</comment>
<evidence type="ECO:0000313" key="11">
    <source>
        <dbReference type="EMBL" id="OYQ33546.1"/>
    </source>
</evidence>
<dbReference type="UniPathway" id="UPA00061">
    <property type="reaction ID" value="UER00516"/>
</dbReference>
<organism evidence="11 12">
    <name type="scientific">Niveispirillum lacus</name>
    <dbReference type="NCBI Taxonomy" id="1981099"/>
    <lineage>
        <taxon>Bacteria</taxon>
        <taxon>Pseudomonadati</taxon>
        <taxon>Pseudomonadota</taxon>
        <taxon>Alphaproteobacteria</taxon>
        <taxon>Rhodospirillales</taxon>
        <taxon>Azospirillaceae</taxon>
        <taxon>Niveispirillum</taxon>
    </lineage>
</organism>
<dbReference type="EMBL" id="NOXU01000030">
    <property type="protein sequence ID" value="OYQ33546.1"/>
    <property type="molecule type" value="Genomic_DNA"/>
</dbReference>
<evidence type="ECO:0000256" key="9">
    <source>
        <dbReference type="ARBA" id="ARBA00047340"/>
    </source>
</evidence>
<evidence type="ECO:0000313" key="12">
    <source>
        <dbReference type="Proteomes" id="UP000216998"/>
    </source>
</evidence>
<keyword evidence="6 10" id="KW-0328">Glycosyltransferase</keyword>
<comment type="caution">
    <text evidence="11">The sequence shown here is derived from an EMBL/GenBank/DDBJ whole genome shotgun (WGS) entry which is preliminary data.</text>
</comment>
<dbReference type="InterPro" id="IPR023195">
    <property type="entry name" value="Nict_dMeBzImd_PRibTrfase_N"/>
</dbReference>
<dbReference type="PANTHER" id="PTHR43463">
    <property type="entry name" value="NICOTINATE-NUCLEOTIDE--DIMETHYLBENZIMIDAZOLE PHOSPHORIBOSYLTRANSFERASE"/>
    <property type="match status" value="1"/>
</dbReference>
<feature type="active site" description="Proton acceptor" evidence="10">
    <location>
        <position position="318"/>
    </location>
</feature>
<comment type="function">
    <text evidence="10">Catalyzes the synthesis of alpha-ribazole-5'-phosphate from nicotinate mononucleotide (NAMN) and 5,6-dimethylbenzimidazole (DMB).</text>
</comment>
<dbReference type="HAMAP" id="MF_00230">
    <property type="entry name" value="CobT"/>
    <property type="match status" value="1"/>
</dbReference>
<dbReference type="AlphaFoldDB" id="A0A255YWD3"/>
<evidence type="ECO:0000256" key="1">
    <source>
        <dbReference type="ARBA" id="ARBA00005049"/>
    </source>
</evidence>
<proteinExistence type="inferred from homology"/>
<evidence type="ECO:0000256" key="8">
    <source>
        <dbReference type="ARBA" id="ARBA00030686"/>
    </source>
</evidence>
<keyword evidence="5 10" id="KW-0169">Cobalamin biosynthesis</keyword>
<dbReference type="Gene3D" id="3.40.50.10210">
    <property type="match status" value="1"/>
</dbReference>
<dbReference type="CDD" id="cd02439">
    <property type="entry name" value="DMB-PRT_CobT"/>
    <property type="match status" value="1"/>
</dbReference>
<keyword evidence="12" id="KW-1185">Reference proteome</keyword>
<evidence type="ECO:0000256" key="4">
    <source>
        <dbReference type="ARBA" id="ARBA00015486"/>
    </source>
</evidence>
<keyword evidence="7 10" id="KW-0808">Transferase</keyword>
<evidence type="ECO:0000256" key="5">
    <source>
        <dbReference type="ARBA" id="ARBA00022573"/>
    </source>
</evidence>
<dbReference type="GO" id="GO:0009236">
    <property type="term" value="P:cobalamin biosynthetic process"/>
    <property type="evidence" value="ECO:0007669"/>
    <property type="project" value="UniProtKB-UniRule"/>
</dbReference>
<dbReference type="SUPFAM" id="SSF52733">
    <property type="entry name" value="Nicotinate mononucleotide:5,6-dimethylbenzimidazole phosphoribosyltransferase (CobT)"/>
    <property type="match status" value="1"/>
</dbReference>
<dbReference type="OrthoDB" id="9781491at2"/>
<sequence length="359" mass="37495">MSGHHDHSHHAHDDDGLPSLEEIRRVLADLPGPDLEAGTAALQREQTLLKPPGALGRLEELVQWLATWQGKAPPELTHPRIVIFAGAHGVAQRGVSAYPPAVTGQMVQAFINGHAAINQLAELHDADLRVHEMDLDHPTSDFTQGPAMSEEVCARAAAYGMMAIEPGLHLLCLGEMGIGNTTSAAALCAALFGGPASDWVGPGTGVDSEGIKRKIAVVEAGLAANPTALTDPFEALRCLGGQELSAIMGAIIACRLARVPVVLDGFACTAAAAVLYKADPKALDHCIVAHRSAEPGHTRLLTAINKRPLFEFDMRLGEASGAALTIPVLRSALACHLNMATFAEAGVSGKGEKPAGSVH</sequence>
<comment type="catalytic activity">
    <reaction evidence="9 10">
        <text>5,6-dimethylbenzimidazole + nicotinate beta-D-ribonucleotide = alpha-ribazole 5'-phosphate + nicotinate + H(+)</text>
        <dbReference type="Rhea" id="RHEA:11196"/>
        <dbReference type="ChEBI" id="CHEBI:15378"/>
        <dbReference type="ChEBI" id="CHEBI:15890"/>
        <dbReference type="ChEBI" id="CHEBI:32544"/>
        <dbReference type="ChEBI" id="CHEBI:57502"/>
        <dbReference type="ChEBI" id="CHEBI:57918"/>
        <dbReference type="EC" id="2.4.2.21"/>
    </reaction>
</comment>
<dbReference type="PANTHER" id="PTHR43463:SF1">
    <property type="entry name" value="NICOTINATE-NUCLEOTIDE--DIMETHYLBENZIMIDAZOLE PHOSPHORIBOSYLTRANSFERASE"/>
    <property type="match status" value="1"/>
</dbReference>
<evidence type="ECO:0000256" key="7">
    <source>
        <dbReference type="ARBA" id="ARBA00022679"/>
    </source>
</evidence>
<gene>
    <name evidence="10 11" type="primary">cobT</name>
    <name evidence="11" type="ORF">CHU95_14255</name>
</gene>
<dbReference type="Proteomes" id="UP000216998">
    <property type="component" value="Unassembled WGS sequence"/>
</dbReference>
<dbReference type="RefSeq" id="WP_094456989.1">
    <property type="nucleotide sequence ID" value="NZ_NOXU01000030.1"/>
</dbReference>
<evidence type="ECO:0000256" key="3">
    <source>
        <dbReference type="ARBA" id="ARBA00011991"/>
    </source>
</evidence>
<accession>A0A255YWD3</accession>
<evidence type="ECO:0000256" key="6">
    <source>
        <dbReference type="ARBA" id="ARBA00022676"/>
    </source>
</evidence>
<dbReference type="Gene3D" id="1.10.1610.10">
    <property type="match status" value="1"/>
</dbReference>
<dbReference type="NCBIfam" id="TIGR03160">
    <property type="entry name" value="cobT_DBIPRT"/>
    <property type="match status" value="1"/>
</dbReference>